<protein>
    <submittedName>
        <fullName evidence="1">Uncharacterized protein</fullName>
    </submittedName>
</protein>
<sequence>MVNVFDVLMKMMNNDDEILLFLYEIYLMVLLNLNSH</sequence>
<reference evidence="1 2" key="1">
    <citation type="submission" date="2018-11" db="EMBL/GenBank/DDBJ databases">
        <authorList>
            <consortium name="Pathogen Informatics"/>
        </authorList>
    </citation>
    <scope>NUCLEOTIDE SEQUENCE [LARGE SCALE GENOMIC DNA]</scope>
    <source>
        <strain>Denwood</strain>
        <strain evidence="2">Zambia</strain>
    </source>
</reference>
<dbReference type="AlphaFoldDB" id="A0A183P625"/>
<accession>A0A183P625</accession>
<evidence type="ECO:0000313" key="1">
    <source>
        <dbReference type="EMBL" id="VDP51587.1"/>
    </source>
</evidence>
<evidence type="ECO:0000313" key="2">
    <source>
        <dbReference type="Proteomes" id="UP000269396"/>
    </source>
</evidence>
<name>A0A183P625_9TREM</name>
<keyword evidence="2" id="KW-1185">Reference proteome</keyword>
<proteinExistence type="predicted"/>
<gene>
    <name evidence="1" type="ORF">SMTD_LOCUS9811</name>
</gene>
<dbReference type="EMBL" id="UZAL01030013">
    <property type="protein sequence ID" value="VDP51587.1"/>
    <property type="molecule type" value="Genomic_DNA"/>
</dbReference>
<dbReference type="Proteomes" id="UP000269396">
    <property type="component" value="Unassembled WGS sequence"/>
</dbReference>
<organism evidence="1 2">
    <name type="scientific">Schistosoma mattheei</name>
    <dbReference type="NCBI Taxonomy" id="31246"/>
    <lineage>
        <taxon>Eukaryota</taxon>
        <taxon>Metazoa</taxon>
        <taxon>Spiralia</taxon>
        <taxon>Lophotrochozoa</taxon>
        <taxon>Platyhelminthes</taxon>
        <taxon>Trematoda</taxon>
        <taxon>Digenea</taxon>
        <taxon>Strigeidida</taxon>
        <taxon>Schistosomatoidea</taxon>
        <taxon>Schistosomatidae</taxon>
        <taxon>Schistosoma</taxon>
    </lineage>
</organism>